<dbReference type="AlphaFoldDB" id="A0AAD8E4F6"/>
<feature type="region of interest" description="Disordered" evidence="3">
    <location>
        <begin position="172"/>
        <end position="217"/>
    </location>
</feature>
<dbReference type="EMBL" id="JASPKZ010009802">
    <property type="protein sequence ID" value="KAJ9576252.1"/>
    <property type="molecule type" value="Genomic_DNA"/>
</dbReference>
<name>A0AAD8E4F6_DIPPU</name>
<feature type="region of interest" description="Disordered" evidence="3">
    <location>
        <begin position="111"/>
        <end position="131"/>
    </location>
</feature>
<keyword evidence="5" id="KW-1185">Reference proteome</keyword>
<evidence type="ECO:0000256" key="2">
    <source>
        <dbReference type="ARBA" id="ARBA00023242"/>
    </source>
</evidence>
<dbReference type="InterPro" id="IPR039336">
    <property type="entry name" value="Midnolin"/>
</dbReference>
<dbReference type="PANTHER" id="PTHR23010:SF1">
    <property type="entry name" value="MIDNOLIN"/>
    <property type="match status" value="1"/>
</dbReference>
<protein>
    <recommendedName>
        <fullName evidence="6">Midnolin</fullName>
    </recommendedName>
</protein>
<feature type="non-terminal residue" evidence="4">
    <location>
        <position position="1"/>
    </location>
</feature>
<organism evidence="4 5">
    <name type="scientific">Diploptera punctata</name>
    <name type="common">Pacific beetle cockroach</name>
    <dbReference type="NCBI Taxonomy" id="6984"/>
    <lineage>
        <taxon>Eukaryota</taxon>
        <taxon>Metazoa</taxon>
        <taxon>Ecdysozoa</taxon>
        <taxon>Arthropoda</taxon>
        <taxon>Hexapoda</taxon>
        <taxon>Insecta</taxon>
        <taxon>Pterygota</taxon>
        <taxon>Neoptera</taxon>
        <taxon>Polyneoptera</taxon>
        <taxon>Dictyoptera</taxon>
        <taxon>Blattodea</taxon>
        <taxon>Blaberoidea</taxon>
        <taxon>Blaberidae</taxon>
        <taxon>Diplopterinae</taxon>
        <taxon>Diploptera</taxon>
    </lineage>
</organism>
<evidence type="ECO:0000313" key="5">
    <source>
        <dbReference type="Proteomes" id="UP001233999"/>
    </source>
</evidence>
<evidence type="ECO:0000313" key="4">
    <source>
        <dbReference type="EMBL" id="KAJ9576252.1"/>
    </source>
</evidence>
<sequence length="242" mass="26659">RQTADNISAISNLTIDGEFSFYPSYNLNFTAGDMDSARARRQGAIIESMHHHGKGVYSGTFSGTLNPALQDRFGRPKRDISTIIHILNDLLCATPQYRRHARQGHTITVEAASASPSKTPSASTGGAIAAESRTSSSVEYLEESMTLSQENQATRGKMEQLRLIMEERRARRRARREARSAPYTVTQWSAKSESLSTQQNAATSGSLGHGDEPMDTTGDQHVCELNPPEPVEIKMSREFNIT</sequence>
<reference evidence="4" key="1">
    <citation type="journal article" date="2023" name="IScience">
        <title>Live-bearing cockroach genome reveals convergent evolutionary mechanisms linked to viviparity in insects and beyond.</title>
        <authorList>
            <person name="Fouks B."/>
            <person name="Harrison M.C."/>
            <person name="Mikhailova A.A."/>
            <person name="Marchal E."/>
            <person name="English S."/>
            <person name="Carruthers M."/>
            <person name="Jennings E.C."/>
            <person name="Chiamaka E.L."/>
            <person name="Frigard R.A."/>
            <person name="Pippel M."/>
            <person name="Attardo G.M."/>
            <person name="Benoit J.B."/>
            <person name="Bornberg-Bauer E."/>
            <person name="Tobe S.S."/>
        </authorList>
    </citation>
    <scope>NUCLEOTIDE SEQUENCE</scope>
    <source>
        <strain evidence="4">Stay&amp;Tobe</strain>
    </source>
</reference>
<accession>A0AAD8E4F6</accession>
<feature type="compositionally biased region" description="Low complexity" evidence="3">
    <location>
        <begin position="111"/>
        <end position="124"/>
    </location>
</feature>
<evidence type="ECO:0000256" key="1">
    <source>
        <dbReference type="ARBA" id="ARBA00004123"/>
    </source>
</evidence>
<reference evidence="4" key="2">
    <citation type="submission" date="2023-05" db="EMBL/GenBank/DDBJ databases">
        <authorList>
            <person name="Fouks B."/>
        </authorList>
    </citation>
    <scope>NUCLEOTIDE SEQUENCE</scope>
    <source>
        <strain evidence="4">Stay&amp;Tobe</strain>
        <tissue evidence="4">Testes</tissue>
    </source>
</reference>
<evidence type="ECO:0008006" key="6">
    <source>
        <dbReference type="Google" id="ProtNLM"/>
    </source>
</evidence>
<feature type="non-terminal residue" evidence="4">
    <location>
        <position position="242"/>
    </location>
</feature>
<dbReference type="Proteomes" id="UP001233999">
    <property type="component" value="Unassembled WGS sequence"/>
</dbReference>
<dbReference type="GO" id="GO:0005634">
    <property type="term" value="C:nucleus"/>
    <property type="evidence" value="ECO:0007669"/>
    <property type="project" value="UniProtKB-SubCell"/>
</dbReference>
<comment type="subcellular location">
    <subcellularLocation>
        <location evidence="1">Nucleus</location>
    </subcellularLocation>
</comment>
<keyword evidence="2" id="KW-0539">Nucleus</keyword>
<comment type="caution">
    <text evidence="4">The sequence shown here is derived from an EMBL/GenBank/DDBJ whole genome shotgun (WGS) entry which is preliminary data.</text>
</comment>
<gene>
    <name evidence="4" type="ORF">L9F63_006851</name>
</gene>
<evidence type="ECO:0000256" key="3">
    <source>
        <dbReference type="SAM" id="MobiDB-lite"/>
    </source>
</evidence>
<proteinExistence type="predicted"/>
<feature type="compositionally biased region" description="Polar residues" evidence="3">
    <location>
        <begin position="183"/>
        <end position="206"/>
    </location>
</feature>
<dbReference type="PANTHER" id="PTHR23010">
    <property type="entry name" value="MIDNOLIN"/>
    <property type="match status" value="1"/>
</dbReference>